<dbReference type="Gene3D" id="3.40.50.150">
    <property type="entry name" value="Vaccinia Virus protein VP39"/>
    <property type="match status" value="1"/>
</dbReference>
<feature type="domain" description="Methyltransferase type 11" evidence="5">
    <location>
        <begin position="41"/>
        <end position="135"/>
    </location>
</feature>
<dbReference type="Pfam" id="PF08241">
    <property type="entry name" value="Methyltransf_11"/>
    <property type="match status" value="1"/>
</dbReference>
<proteinExistence type="predicted"/>
<dbReference type="RefSeq" id="WP_073027391.1">
    <property type="nucleotide sequence ID" value="NZ_FQXJ01000003.1"/>
</dbReference>
<dbReference type="Proteomes" id="UP000183954">
    <property type="component" value="Unassembled WGS sequence"/>
</dbReference>
<comment type="pathway">
    <text evidence="4">Phospholipid metabolism.</text>
</comment>
<dbReference type="AlphaFoldDB" id="A0A1M5QUN4"/>
<protein>
    <submittedName>
        <fullName evidence="6">Ubiquinone/menaquinone biosynthesis C-methylase UbiE</fullName>
    </submittedName>
</protein>
<evidence type="ECO:0000313" key="6">
    <source>
        <dbReference type="EMBL" id="SHH17470.1"/>
    </source>
</evidence>
<keyword evidence="7" id="KW-1185">Reference proteome</keyword>
<dbReference type="STRING" id="1121420.SAMN02746098_00362"/>
<dbReference type="CDD" id="cd02440">
    <property type="entry name" value="AdoMet_MTases"/>
    <property type="match status" value="1"/>
</dbReference>
<evidence type="ECO:0000256" key="2">
    <source>
        <dbReference type="ARBA" id="ARBA00022603"/>
    </source>
</evidence>
<evidence type="ECO:0000256" key="1">
    <source>
        <dbReference type="ARBA" id="ARBA00005189"/>
    </source>
</evidence>
<sequence>MNYTYLDCLASFGVGGAHPGGLQLTKSILSREYIDQEKSILDVGCGTGQTSAYIAEKYRCSVTSLDSNNTMLEKAKQRFLSLHPPINVMYGSVENLPFIDGLFDFILSESVTSFTDVSLTIQEFKRVLKPNGVLLAIEMVLENSFSEEELKTIVEFYGISQLLTESEWLNLFQKAGFKQIKVEKFKQQFDENNIDTVTDFSLSENIDDKLLEIFEKHEHLTTTYKDKLGFCIFRCCV</sequence>
<evidence type="ECO:0000259" key="5">
    <source>
        <dbReference type="Pfam" id="PF08241"/>
    </source>
</evidence>
<comment type="pathway">
    <text evidence="1">Lipid metabolism.</text>
</comment>
<dbReference type="PANTHER" id="PTHR44307">
    <property type="entry name" value="PHOSPHOETHANOLAMINE METHYLTRANSFERASE"/>
    <property type="match status" value="1"/>
</dbReference>
<dbReference type="OrthoDB" id="9772751at2"/>
<accession>A0A1M5QUN4</accession>
<dbReference type="GO" id="GO:0008757">
    <property type="term" value="F:S-adenosylmethionine-dependent methyltransferase activity"/>
    <property type="evidence" value="ECO:0007669"/>
    <property type="project" value="InterPro"/>
</dbReference>
<keyword evidence="2 6" id="KW-0489">Methyltransferase</keyword>
<evidence type="ECO:0000313" key="7">
    <source>
        <dbReference type="Proteomes" id="UP000183954"/>
    </source>
</evidence>
<evidence type="ECO:0000256" key="4">
    <source>
        <dbReference type="ARBA" id="ARBA00025707"/>
    </source>
</evidence>
<gene>
    <name evidence="6" type="ORF">SAMN02746098_00362</name>
</gene>
<dbReference type="GO" id="GO:0032259">
    <property type="term" value="P:methylation"/>
    <property type="evidence" value="ECO:0007669"/>
    <property type="project" value="UniProtKB-KW"/>
</dbReference>
<dbReference type="InterPro" id="IPR029063">
    <property type="entry name" value="SAM-dependent_MTases_sf"/>
</dbReference>
<name>A0A1M5QUN4_9FIRM</name>
<keyword evidence="3" id="KW-0808">Transferase</keyword>
<dbReference type="EMBL" id="FQXJ01000003">
    <property type="protein sequence ID" value="SHH17470.1"/>
    <property type="molecule type" value="Genomic_DNA"/>
</dbReference>
<keyword evidence="6" id="KW-0830">Ubiquinone</keyword>
<dbReference type="InterPro" id="IPR013216">
    <property type="entry name" value="Methyltransf_11"/>
</dbReference>
<evidence type="ECO:0000256" key="3">
    <source>
        <dbReference type="ARBA" id="ARBA00022679"/>
    </source>
</evidence>
<organism evidence="6 7">
    <name type="scientific">Desulfosporosinus lacus DSM 15449</name>
    <dbReference type="NCBI Taxonomy" id="1121420"/>
    <lineage>
        <taxon>Bacteria</taxon>
        <taxon>Bacillati</taxon>
        <taxon>Bacillota</taxon>
        <taxon>Clostridia</taxon>
        <taxon>Eubacteriales</taxon>
        <taxon>Desulfitobacteriaceae</taxon>
        <taxon>Desulfosporosinus</taxon>
    </lineage>
</organism>
<reference evidence="7" key="1">
    <citation type="submission" date="2016-11" db="EMBL/GenBank/DDBJ databases">
        <authorList>
            <person name="Varghese N."/>
            <person name="Submissions S."/>
        </authorList>
    </citation>
    <scope>NUCLEOTIDE SEQUENCE [LARGE SCALE GENOMIC DNA]</scope>
    <source>
        <strain evidence="7">DSM 15449</strain>
    </source>
</reference>
<dbReference type="PANTHER" id="PTHR44307:SF2">
    <property type="entry name" value="PHOSPHOETHANOLAMINE METHYLTRANSFERASE ISOFORM X1"/>
    <property type="match status" value="1"/>
</dbReference>
<dbReference type="SUPFAM" id="SSF53335">
    <property type="entry name" value="S-adenosyl-L-methionine-dependent methyltransferases"/>
    <property type="match status" value="1"/>
</dbReference>